<evidence type="ECO:0000313" key="8">
    <source>
        <dbReference type="EMBL" id="CAE08046.1"/>
    </source>
</evidence>
<dbReference type="STRING" id="84588.SYNW1531"/>
<evidence type="ECO:0000313" key="9">
    <source>
        <dbReference type="Proteomes" id="UP000001422"/>
    </source>
</evidence>
<keyword evidence="5" id="KW-0560">Oxidoreductase</keyword>
<dbReference type="GO" id="GO:0050660">
    <property type="term" value="F:flavin adenine dinucleotide binding"/>
    <property type="evidence" value="ECO:0007669"/>
    <property type="project" value="InterPro"/>
</dbReference>
<dbReference type="AlphaFoldDB" id="Q7U610"/>
<evidence type="ECO:0000259" key="7">
    <source>
        <dbReference type="Pfam" id="PF05199"/>
    </source>
</evidence>
<dbReference type="SUPFAM" id="SSF51905">
    <property type="entry name" value="FAD/NAD(P)-binding domain"/>
    <property type="match status" value="1"/>
</dbReference>
<dbReference type="PANTHER" id="PTHR42784">
    <property type="entry name" value="PYRANOSE 2-OXIDASE"/>
    <property type="match status" value="1"/>
</dbReference>
<comment type="similarity">
    <text evidence="2">Belongs to the GMC oxidoreductase family.</text>
</comment>
<keyword evidence="3" id="KW-0285">Flavoprotein</keyword>
<dbReference type="InterPro" id="IPR051473">
    <property type="entry name" value="P2Ox-like"/>
</dbReference>
<proteinExistence type="inferred from homology"/>
<dbReference type="RefSeq" id="WP_011128395.1">
    <property type="nucleotide sequence ID" value="NC_005070.1"/>
</dbReference>
<evidence type="ECO:0000256" key="1">
    <source>
        <dbReference type="ARBA" id="ARBA00001974"/>
    </source>
</evidence>
<accession>Q7U610</accession>
<dbReference type="HOGENOM" id="CLU_008878_4_2_3"/>
<dbReference type="Proteomes" id="UP000001422">
    <property type="component" value="Chromosome"/>
</dbReference>
<dbReference type="EMBL" id="BX569693">
    <property type="protein sequence ID" value="CAE08046.1"/>
    <property type="molecule type" value="Genomic_DNA"/>
</dbReference>
<evidence type="ECO:0000256" key="2">
    <source>
        <dbReference type="ARBA" id="ARBA00010790"/>
    </source>
</evidence>
<keyword evidence="9" id="KW-1185">Reference proteome</keyword>
<feature type="domain" description="Glucose-methanol-choline oxidoreductase N-terminal" evidence="6">
    <location>
        <begin position="209"/>
        <end position="284"/>
    </location>
</feature>
<feature type="domain" description="Glucose-methanol-choline oxidoreductase C-terminal" evidence="7">
    <location>
        <begin position="442"/>
        <end position="493"/>
    </location>
</feature>
<gene>
    <name evidence="8" type="ordered locus">SYNW1531</name>
</gene>
<evidence type="ECO:0008006" key="10">
    <source>
        <dbReference type="Google" id="ProtNLM"/>
    </source>
</evidence>
<keyword evidence="4" id="KW-0274">FAD</keyword>
<dbReference type="GO" id="GO:0016614">
    <property type="term" value="F:oxidoreductase activity, acting on CH-OH group of donors"/>
    <property type="evidence" value="ECO:0007669"/>
    <property type="project" value="InterPro"/>
</dbReference>
<dbReference type="Pfam" id="PF00732">
    <property type="entry name" value="GMC_oxred_N"/>
    <property type="match status" value="1"/>
</dbReference>
<dbReference type="Gene3D" id="3.50.50.60">
    <property type="entry name" value="FAD/NAD(P)-binding domain"/>
    <property type="match status" value="2"/>
</dbReference>
<comment type="cofactor">
    <cofactor evidence="1">
        <name>FAD</name>
        <dbReference type="ChEBI" id="CHEBI:57692"/>
    </cofactor>
</comment>
<evidence type="ECO:0000256" key="4">
    <source>
        <dbReference type="ARBA" id="ARBA00022827"/>
    </source>
</evidence>
<evidence type="ECO:0000256" key="5">
    <source>
        <dbReference type="ARBA" id="ARBA00023002"/>
    </source>
</evidence>
<sequence>MIIDDRHYDVIVIGSGAGGGTLAGALSRKGKTVLVLERGGAMALEDQNVADVDLFQKDRYHPKNERWFGPDGDPFAPQTSYARGGNTKIWGAVLERMREKDFTEVPLQEGISPAWPFDYAELVPYYEQAEQLYRVHGKAGVDPTEPGRHGDFLAKPKAVEPFLEPLRAALQRQGCQPYDIPISWSDDREDPSGDAQLFGLEAGDPDRLTLRDNAKVLRLHVNPNGREVKAVEAELEGDTWLFRADVVVLAAGAVNTPVILLRSANSHHPKGISNGSDQVGRNLMNLQLTSILQLATERNSGRYGRSLGINDYYWGDKNVSFPLGHIQTAGGVLQDVLFAESPPVLSLVSKLIPDFGIERLASRSVAWWAMTEVMPDPHNKIWLHNDQIRINYIHNNREAHDRLVYRWIDTLKGVEKDPITKVVLKAPTHARGEAPLSVVGYGCGSCRMGDDPANSVVDAHGKSHELENLYLADASIFPSCPSVGPGLTVIALALRLAEKLD</sequence>
<dbReference type="eggNOG" id="COG2303">
    <property type="taxonomic scope" value="Bacteria"/>
</dbReference>
<organism evidence="8 9">
    <name type="scientific">Parasynechococcus marenigrum (strain WH8102)</name>
    <dbReference type="NCBI Taxonomy" id="84588"/>
    <lineage>
        <taxon>Bacteria</taxon>
        <taxon>Bacillati</taxon>
        <taxon>Cyanobacteriota</taxon>
        <taxon>Cyanophyceae</taxon>
        <taxon>Synechococcales</taxon>
        <taxon>Prochlorococcaceae</taxon>
        <taxon>Parasynechococcus</taxon>
        <taxon>Parasynechococcus marenigrum</taxon>
    </lineage>
</organism>
<reference evidence="8 9" key="1">
    <citation type="journal article" date="2003" name="Nature">
        <title>The genome of a motile marine Synechococcus.</title>
        <authorList>
            <person name="Palenik B."/>
            <person name="Brahamsha B."/>
            <person name="Larimer F."/>
            <person name="Land M."/>
            <person name="Hauser L."/>
            <person name="Chain P."/>
            <person name="Lamerdin J."/>
            <person name="Regala W."/>
            <person name="Allen E.A."/>
            <person name="McCarren J."/>
            <person name="Paulsen I."/>
            <person name="Dufresne A."/>
            <person name="Partensky F."/>
            <person name="Webb E."/>
            <person name="Waterbury J."/>
        </authorList>
    </citation>
    <scope>NUCLEOTIDE SEQUENCE [LARGE SCALE GENOMIC DNA]</scope>
    <source>
        <strain evidence="8 9">WH8102</strain>
    </source>
</reference>
<dbReference type="InterPro" id="IPR036188">
    <property type="entry name" value="FAD/NAD-bd_sf"/>
</dbReference>
<dbReference type="InterPro" id="IPR000172">
    <property type="entry name" value="GMC_OxRdtase_N"/>
</dbReference>
<protein>
    <recommendedName>
        <fullName evidence="10">Dehydrogenase</fullName>
    </recommendedName>
</protein>
<dbReference type="PANTHER" id="PTHR42784:SF1">
    <property type="entry name" value="PYRANOSE 2-OXIDASE"/>
    <property type="match status" value="1"/>
</dbReference>
<evidence type="ECO:0000259" key="6">
    <source>
        <dbReference type="Pfam" id="PF00732"/>
    </source>
</evidence>
<dbReference type="InterPro" id="IPR007867">
    <property type="entry name" value="GMC_OxRtase_C"/>
</dbReference>
<evidence type="ECO:0000256" key="3">
    <source>
        <dbReference type="ARBA" id="ARBA00022630"/>
    </source>
</evidence>
<dbReference type="Pfam" id="PF05199">
    <property type="entry name" value="GMC_oxred_C"/>
    <property type="match status" value="1"/>
</dbReference>
<name>Q7U610_PARMW</name>
<dbReference type="KEGG" id="syw:SYNW1531"/>